<evidence type="ECO:0000313" key="2">
    <source>
        <dbReference type="EMBL" id="MBB3899107.1"/>
    </source>
</evidence>
<proteinExistence type="predicted"/>
<dbReference type="Proteomes" id="UP000553193">
    <property type="component" value="Unassembled WGS sequence"/>
</dbReference>
<keyword evidence="3" id="KW-1185">Reference proteome</keyword>
<organism evidence="2 3">
    <name type="scientific">Roseococcus suduntuyensis</name>
    <dbReference type="NCBI Taxonomy" id="455361"/>
    <lineage>
        <taxon>Bacteria</taxon>
        <taxon>Pseudomonadati</taxon>
        <taxon>Pseudomonadota</taxon>
        <taxon>Alphaproteobacteria</taxon>
        <taxon>Acetobacterales</taxon>
        <taxon>Roseomonadaceae</taxon>
        <taxon>Roseococcus</taxon>
    </lineage>
</organism>
<dbReference type="AlphaFoldDB" id="A0A840ADE5"/>
<gene>
    <name evidence="2" type="ORF">GGQ83_002555</name>
</gene>
<dbReference type="InterPro" id="IPR023213">
    <property type="entry name" value="CAT-like_dom_sf"/>
</dbReference>
<comment type="caution">
    <text evidence="2">The sequence shown here is derived from an EMBL/GenBank/DDBJ whole genome shotgun (WGS) entry which is preliminary data.</text>
</comment>
<accession>A0A840ADE5</accession>
<dbReference type="InterPro" id="IPR001078">
    <property type="entry name" value="2-oxoacid_DH_actylTfrase"/>
</dbReference>
<sequence length="256" mass="28391">MTDDFTTQPWPKLRDVVLDMLSLARPLTCHGAMEADLTEALALIRARRRQDRQPVSLHAFLLHALAHAAAECPEVLTFRHGSRLVTFRDADVATVVDRRQPDGTRLPMGLTIRAAQTKTVMQIHDELRAAIRGDLTSTAEVKRRRMLGRLPKFLRKLILRRIARDPHLLRRVQGTIGLTSLQRPGLDFPFIAFPPNVFTITVAVGGITRRPCPEGGPPRHVVLLGGAMDHAVLDGAALARFSVALQRRIASAEGLR</sequence>
<dbReference type="SUPFAM" id="SSF52777">
    <property type="entry name" value="CoA-dependent acyltransferases"/>
    <property type="match status" value="1"/>
</dbReference>
<feature type="domain" description="2-oxoacid dehydrogenase acyltransferase catalytic" evidence="1">
    <location>
        <begin position="5"/>
        <end position="130"/>
    </location>
</feature>
<evidence type="ECO:0000313" key="3">
    <source>
        <dbReference type="Proteomes" id="UP000553193"/>
    </source>
</evidence>
<evidence type="ECO:0000259" key="1">
    <source>
        <dbReference type="Pfam" id="PF00198"/>
    </source>
</evidence>
<reference evidence="2 3" key="1">
    <citation type="submission" date="2020-08" db="EMBL/GenBank/DDBJ databases">
        <title>Genomic Encyclopedia of Type Strains, Phase IV (KMG-IV): sequencing the most valuable type-strain genomes for metagenomic binning, comparative biology and taxonomic classification.</title>
        <authorList>
            <person name="Goeker M."/>
        </authorList>
    </citation>
    <scope>NUCLEOTIDE SEQUENCE [LARGE SCALE GENOMIC DNA]</scope>
    <source>
        <strain evidence="2 3">DSM 19979</strain>
    </source>
</reference>
<dbReference type="EMBL" id="JACIDJ010000004">
    <property type="protein sequence ID" value="MBB3899107.1"/>
    <property type="molecule type" value="Genomic_DNA"/>
</dbReference>
<dbReference type="RefSeq" id="WP_184384579.1">
    <property type="nucleotide sequence ID" value="NZ_JACIDJ010000004.1"/>
</dbReference>
<dbReference type="Gene3D" id="3.30.559.10">
    <property type="entry name" value="Chloramphenicol acetyltransferase-like domain"/>
    <property type="match status" value="1"/>
</dbReference>
<name>A0A840ADE5_9PROT</name>
<dbReference type="Pfam" id="PF00198">
    <property type="entry name" value="2-oxoacid_dh"/>
    <property type="match status" value="1"/>
</dbReference>
<protein>
    <recommendedName>
        <fullName evidence="1">2-oxoacid dehydrogenase acyltransferase catalytic domain-containing protein</fullName>
    </recommendedName>
</protein>